<dbReference type="Gene3D" id="1.10.10.10">
    <property type="entry name" value="Winged helix-like DNA-binding domain superfamily/Winged helix DNA-binding domain"/>
    <property type="match status" value="1"/>
</dbReference>
<keyword evidence="4" id="KW-0808">Transferase</keyword>
<feature type="region of interest" description="Disordered" evidence="12">
    <location>
        <begin position="1326"/>
        <end position="1475"/>
    </location>
</feature>
<dbReference type="PANTHER" id="PTHR10615">
    <property type="entry name" value="HISTONE ACETYLTRANSFERASE"/>
    <property type="match status" value="1"/>
</dbReference>
<proteinExistence type="inferred from homology"/>
<feature type="compositionally biased region" description="Low complexity" evidence="12">
    <location>
        <begin position="845"/>
        <end position="857"/>
    </location>
</feature>
<evidence type="ECO:0000256" key="2">
    <source>
        <dbReference type="ARBA" id="ARBA00010107"/>
    </source>
</evidence>
<feature type="compositionally biased region" description="Basic and acidic residues" evidence="12">
    <location>
        <begin position="1157"/>
        <end position="1168"/>
    </location>
</feature>
<feature type="region of interest" description="Disordered" evidence="12">
    <location>
        <begin position="1"/>
        <end position="402"/>
    </location>
</feature>
<feature type="region of interest" description="Disordered" evidence="12">
    <location>
        <begin position="1793"/>
        <end position="1814"/>
    </location>
</feature>
<evidence type="ECO:0000256" key="1">
    <source>
        <dbReference type="ARBA" id="ARBA00004123"/>
    </source>
</evidence>
<keyword evidence="8" id="KW-0156">Chromatin regulator</keyword>
<evidence type="ECO:0000256" key="12">
    <source>
        <dbReference type="SAM" id="MobiDB-lite"/>
    </source>
</evidence>
<dbReference type="InterPro" id="IPR002717">
    <property type="entry name" value="HAT_MYST-type"/>
</dbReference>
<dbReference type="Gene3D" id="3.30.60.60">
    <property type="entry name" value="N-acetyl transferase-like"/>
    <property type="match status" value="1"/>
</dbReference>
<evidence type="ECO:0000313" key="15">
    <source>
        <dbReference type="Proteomes" id="UP000005239"/>
    </source>
</evidence>
<feature type="compositionally biased region" description="Basic and acidic residues" evidence="12">
    <location>
        <begin position="1252"/>
        <end position="1261"/>
    </location>
</feature>
<dbReference type="FunFam" id="1.10.10.10:FF:000476">
    <property type="entry name" value="Histone acetyltransferase"/>
    <property type="match status" value="1"/>
</dbReference>
<dbReference type="InterPro" id="IPR040706">
    <property type="entry name" value="Zf-MYST"/>
</dbReference>
<gene>
    <name evidence="14" type="primary">WBGene00091073</name>
</gene>
<feature type="compositionally biased region" description="Low complexity" evidence="12">
    <location>
        <begin position="1419"/>
        <end position="1435"/>
    </location>
</feature>
<dbReference type="GO" id="GO:0005634">
    <property type="term" value="C:nucleus"/>
    <property type="evidence" value="ECO:0000318"/>
    <property type="project" value="GO_Central"/>
</dbReference>
<feature type="region of interest" description="Disordered" evidence="12">
    <location>
        <begin position="1724"/>
        <end position="1744"/>
    </location>
</feature>
<feature type="compositionally biased region" description="Low complexity" evidence="12">
    <location>
        <begin position="1326"/>
        <end position="1340"/>
    </location>
</feature>
<dbReference type="FunFam" id="3.40.630.30:FF:000001">
    <property type="entry name" value="Histone acetyltransferase"/>
    <property type="match status" value="1"/>
</dbReference>
<dbReference type="GO" id="GO:0070776">
    <property type="term" value="C:MOZ/MORF histone acetyltransferase complex"/>
    <property type="evidence" value="ECO:0000318"/>
    <property type="project" value="GO_Central"/>
</dbReference>
<feature type="compositionally biased region" description="Low complexity" evidence="12">
    <location>
        <begin position="1027"/>
        <end position="1052"/>
    </location>
</feature>
<dbReference type="EC" id="2.3.1.48" evidence="3"/>
<dbReference type="GO" id="GO:0010484">
    <property type="term" value="F:histone H3 acetyltransferase activity"/>
    <property type="evidence" value="ECO:0000318"/>
    <property type="project" value="GO_Central"/>
</dbReference>
<feature type="active site" description="Proton donor/acceptor" evidence="11">
    <location>
        <position position="624"/>
    </location>
</feature>
<sequence>MTTPGSEKGKLTDSLSAFFTPTPGGRRRKTTINTHEDSTSDEEPDGRASKLMGPLSGEVGTEGAGGSGTASKTTPSSTTSSSHHHHRRAEEQLHDALSPYFSAASGKRRSAVKGEYARMQQGGRRRVRAHAARRGRRRRRRRQSGRALEWRRGHAVARRRRRRTVARPQLAEVLAPRTPAQESIGRVDTGAGRIPNVRLDERRREGRRGRGRGGGAGAEDGRSLASAQVAEHVTLQEERRRRWGGVEDNSASAALFSSPDDRRGGKGQRKVKKEIESDESEDDAPLRKNKSSRHPPPPQASTATTSKSPLHKRIKRELRSSDEDTTQSDGSDSDDKPLMQRRAAPGSSLRPAAAAAEPSTSRGSPEKKMSKKIKEEPRKSVAVPAANIKPPQSPIDSTGTGVGSSLGGIETWSDIKITQDQWAAYEACTEKANAAIEKTPLLTADGREIPRWPETICFGKWEMETWFTAPYPNEYANTKKLYICEFCLKYMRTFTQLERHAEKCKSWHPPGNEIYRKDDVSVFEVDGNVAGIYCQNLCLLAKLYLDHKTLYYDVEPFLFYIVTKNDETGCHFVGYFSKEKYSAQKFNLSCIVTLPCYHKQGFGRFLIDFSYLLTRREKMVGSPERPLSDLGRVSYAAYWRSALLEYMRQKVKVEKNEGLQFSEIAADTGISLYDATTTMEALGMLVKSENGGMEFLYNEELVERHWTKAHANKGRIWLDETALKWIPVAHTPSKDFAIIVRSPARMVSPTPSHAGVTPTGVPLAACGSTIKRGPLAAANAVPSAAAAAAAASGPTPRKQPGAVKMAEKKRATRQLKLEDVGFGGGATSSSKTSTATPARKSRRIAAASEDSSLASTSSDEEKKKKPESKGTCKPDTGKRRNRRSEDSDSSDEEREGGGGGGGASPKKRPSASGPSSASTRRASGASRGAAAPPASPPKGRKRGGKGGRGRESEDDEEGEVSSAYATTSSDSDDSSDSDSDQDTSFHPQTARRPPPPSKGKKGSKGKPTPQIPQKKGARAAPQKGKKNGVTGTTVTPSAGASTTTSPPSTVAVKGRKKELKSPGKVFPSNYSAMIAARKQQQAAAAAAESAAAPGCSSQAAAAAAGADLAAASTAAAAAGEEDGRPASPADSLCSTATIPMRQATEWAADQSMLTDDGCAHESEGREHTPGPSASALSSRPSSCGRGRKVERRRNGRTRRGETSEDEQSDSSIGGSSSGSSLFRGASPRPMGDRVPSTSGGTMNMGWDEEETDHDRTMRIEQLENGPISAPPVSSSSSSERPPSLQAMSPIEPRPDQPTLGSLLSHEMAKGGGGLLSAAAAAAGAASSSSLLQQLQLQQQQRKPSAAATAALTPMSNGVGKAGPSSAAVGAAAAAAAGAACSTDDSEDDAPPCLSPQYARVGEREGDFSGAANGGGGEGASSSNEDGGASSDASAAPILAPSDPHDVAGPRGARSLCSSCSRPEQQQQQQWPRPHGSPHLGAVVCCSSCSLRSLQYAAQGAPPLGGSAAVRAAVDGHGRVPSGAKFWHGPSLAARPIIGWGRARPSTYRCRPDLAPAAATAAAAAHAAAHDTADDDVPGFGLGRRYAVHAGQRTSLLRPQHAREHAAAVADYAPYAAAAAATTAHAAVCQPHEYAAADVLAAALFRALYALGPPRHVRRRGRRRAGKCARRIRWTADAAGWSLQPVHSSTSDGRNHGRTGQRQSAAVQLADACRVAAAVSAGAAPARGCSSSCSTGAGRSPQQRGCVGRTARCCWRDCCYYRHCRYIEEAVFYWRRHGAAHALTPRSTATAASAAGAAPAAADEPADGAGDDGTTEHAEHALHAVQSGVQQRVHAVSGDGGHAAIRAHRIPAWHDAVGQGRPGSGRSGCSRRSCDHALLRALPRHAADAAATAAGCCSSRSCILADHALARSALSRHGRSARRHQQFHAKRRNAVLSRIPANPAIPVL</sequence>
<evidence type="ECO:0000256" key="6">
    <source>
        <dbReference type="ARBA" id="ARBA00022771"/>
    </source>
</evidence>
<keyword evidence="7" id="KW-0862">Zinc</keyword>
<reference evidence="14" key="2">
    <citation type="submission" date="2022-06" db="UniProtKB">
        <authorList>
            <consortium name="EnsemblMetazoa"/>
        </authorList>
    </citation>
    <scope>IDENTIFICATION</scope>
    <source>
        <strain evidence="14">PS312</strain>
    </source>
</reference>
<feature type="compositionally biased region" description="Low complexity" evidence="12">
    <location>
        <begin position="1072"/>
        <end position="1118"/>
    </location>
</feature>
<feature type="compositionally biased region" description="Basic residues" evidence="12">
    <location>
        <begin position="123"/>
        <end position="144"/>
    </location>
</feature>
<feature type="compositionally biased region" description="Low complexity" evidence="12">
    <location>
        <begin position="910"/>
        <end position="932"/>
    </location>
</feature>
<dbReference type="Gene3D" id="3.40.630.30">
    <property type="match status" value="1"/>
</dbReference>
<dbReference type="Pfam" id="PF01853">
    <property type="entry name" value="MOZ_SAS"/>
    <property type="match status" value="1"/>
</dbReference>
<dbReference type="GO" id="GO:0006357">
    <property type="term" value="P:regulation of transcription by RNA polymerase II"/>
    <property type="evidence" value="ECO:0000318"/>
    <property type="project" value="GO_Central"/>
</dbReference>
<evidence type="ECO:0000256" key="4">
    <source>
        <dbReference type="ARBA" id="ARBA00022679"/>
    </source>
</evidence>
<dbReference type="InterPro" id="IPR016181">
    <property type="entry name" value="Acyl_CoA_acyltransferase"/>
</dbReference>
<evidence type="ECO:0000256" key="11">
    <source>
        <dbReference type="PIRSR" id="PIRSR602717-51"/>
    </source>
</evidence>
<comment type="similarity">
    <text evidence="2">Belongs to the MYST (SAS/MOZ) family.</text>
</comment>
<organism evidence="14 15">
    <name type="scientific">Pristionchus pacificus</name>
    <name type="common">Parasitic nematode worm</name>
    <dbReference type="NCBI Taxonomy" id="54126"/>
    <lineage>
        <taxon>Eukaryota</taxon>
        <taxon>Metazoa</taxon>
        <taxon>Ecdysozoa</taxon>
        <taxon>Nematoda</taxon>
        <taxon>Chromadorea</taxon>
        <taxon>Rhabditida</taxon>
        <taxon>Rhabditina</taxon>
        <taxon>Diplogasteromorpha</taxon>
        <taxon>Diplogasteroidea</taxon>
        <taxon>Neodiplogasteridae</taxon>
        <taxon>Pristionchus</taxon>
    </lineage>
</organism>
<dbReference type="FunFam" id="3.30.60.60:FF:000001">
    <property type="entry name" value="Histone acetyltransferase"/>
    <property type="match status" value="1"/>
</dbReference>
<evidence type="ECO:0000256" key="5">
    <source>
        <dbReference type="ARBA" id="ARBA00022723"/>
    </source>
</evidence>
<feature type="compositionally biased region" description="Acidic residues" evidence="12">
    <location>
        <begin position="970"/>
        <end position="981"/>
    </location>
</feature>
<dbReference type="PROSITE" id="PS51726">
    <property type="entry name" value="MYST_HAT"/>
    <property type="match status" value="1"/>
</dbReference>
<keyword evidence="6" id="KW-0863">Zinc-finger</keyword>
<feature type="compositionally biased region" description="Basic and acidic residues" evidence="12">
    <location>
        <begin position="364"/>
        <end position="379"/>
    </location>
</feature>
<evidence type="ECO:0000256" key="9">
    <source>
        <dbReference type="ARBA" id="ARBA00022990"/>
    </source>
</evidence>
<accession>A0A8R1Y5I1</accession>
<feature type="region of interest" description="Disordered" evidence="12">
    <location>
        <begin position="814"/>
        <end position="1309"/>
    </location>
</feature>
<evidence type="ECO:0000256" key="10">
    <source>
        <dbReference type="ARBA" id="ARBA00023242"/>
    </source>
</evidence>
<feature type="domain" description="MYST-type HAT" evidence="13">
    <location>
        <begin position="448"/>
        <end position="727"/>
    </location>
</feature>
<feature type="compositionally biased region" description="Basic residues" evidence="12">
    <location>
        <begin position="153"/>
        <end position="165"/>
    </location>
</feature>
<evidence type="ECO:0000313" key="14">
    <source>
        <dbReference type="EnsemblMetazoa" id="PPA01519.1"/>
    </source>
</evidence>
<evidence type="ECO:0000259" key="13">
    <source>
        <dbReference type="PROSITE" id="PS51726"/>
    </source>
</evidence>
<dbReference type="Proteomes" id="UP000005239">
    <property type="component" value="Unassembled WGS sequence"/>
</dbReference>
<dbReference type="PANTHER" id="PTHR10615:SF217">
    <property type="entry name" value="HISTONE ACETYLTRANSFERASE"/>
    <property type="match status" value="1"/>
</dbReference>
<keyword evidence="15" id="KW-1185">Reference proteome</keyword>
<name>A0A8R1Y5I1_PRIPA</name>
<feature type="compositionally biased region" description="Basic residues" evidence="12">
    <location>
        <begin position="938"/>
        <end position="947"/>
    </location>
</feature>
<feature type="compositionally biased region" description="Low complexity" evidence="12">
    <location>
        <begin position="1209"/>
        <end position="1220"/>
    </location>
</feature>
<dbReference type="GO" id="GO:0040029">
    <property type="term" value="P:epigenetic regulation of gene expression"/>
    <property type="evidence" value="ECO:0007669"/>
    <property type="project" value="UniProtKB-ARBA"/>
</dbReference>
<keyword evidence="9" id="KW-0007">Acetylation</keyword>
<feature type="compositionally biased region" description="Low complexity" evidence="12">
    <location>
        <begin position="1793"/>
        <end position="1802"/>
    </location>
</feature>
<dbReference type="Pfam" id="PF17772">
    <property type="entry name" value="zf-MYST"/>
    <property type="match status" value="1"/>
</dbReference>
<feature type="compositionally biased region" description="Basic and acidic residues" evidence="12">
    <location>
        <begin position="859"/>
        <end position="886"/>
    </location>
</feature>
<dbReference type="GO" id="GO:0008270">
    <property type="term" value="F:zinc ion binding"/>
    <property type="evidence" value="ECO:0007669"/>
    <property type="project" value="UniProtKB-KW"/>
</dbReference>
<keyword evidence="10" id="KW-0539">Nucleus</keyword>
<protein>
    <recommendedName>
        <fullName evidence="3">histone acetyltransferase</fullName>
        <ecNumber evidence="3">2.3.1.48</ecNumber>
    </recommendedName>
</protein>
<reference evidence="15" key="1">
    <citation type="journal article" date="2008" name="Nat. Genet.">
        <title>The Pristionchus pacificus genome provides a unique perspective on nematode lifestyle and parasitism.</title>
        <authorList>
            <person name="Dieterich C."/>
            <person name="Clifton S.W."/>
            <person name="Schuster L.N."/>
            <person name="Chinwalla A."/>
            <person name="Delehaunty K."/>
            <person name="Dinkelacker I."/>
            <person name="Fulton L."/>
            <person name="Fulton R."/>
            <person name="Godfrey J."/>
            <person name="Minx P."/>
            <person name="Mitreva M."/>
            <person name="Roeseler W."/>
            <person name="Tian H."/>
            <person name="Witte H."/>
            <person name="Yang S.P."/>
            <person name="Wilson R.K."/>
            <person name="Sommer R.J."/>
        </authorList>
    </citation>
    <scope>NUCLEOTIDE SEQUENCE [LARGE SCALE GENOMIC DNA]</scope>
    <source>
        <strain evidence="15">PS312</strain>
    </source>
</reference>
<feature type="compositionally biased region" description="Low complexity" evidence="12">
    <location>
        <begin position="960"/>
        <end position="969"/>
    </location>
</feature>
<dbReference type="InterPro" id="IPR036388">
    <property type="entry name" value="WH-like_DNA-bd_sf"/>
</dbReference>
<feature type="compositionally biased region" description="Basic residues" evidence="12">
    <location>
        <begin position="1185"/>
        <end position="1197"/>
    </location>
</feature>
<evidence type="ECO:0000256" key="7">
    <source>
        <dbReference type="ARBA" id="ARBA00022833"/>
    </source>
</evidence>
<feature type="compositionally biased region" description="Low complexity" evidence="12">
    <location>
        <begin position="827"/>
        <end position="836"/>
    </location>
</feature>
<dbReference type="GO" id="GO:0000785">
    <property type="term" value="C:chromatin"/>
    <property type="evidence" value="ECO:0000318"/>
    <property type="project" value="GO_Central"/>
</dbReference>
<feature type="compositionally biased region" description="Low complexity" evidence="12">
    <location>
        <begin position="1357"/>
        <end position="1379"/>
    </location>
</feature>
<dbReference type="SUPFAM" id="SSF55729">
    <property type="entry name" value="Acyl-CoA N-acyltransferases (Nat)"/>
    <property type="match status" value="1"/>
</dbReference>
<feature type="compositionally biased region" description="Polar residues" evidence="12">
    <location>
        <begin position="1728"/>
        <end position="1742"/>
    </location>
</feature>
<dbReference type="EnsemblMetazoa" id="PPA01519.1">
    <property type="protein sequence ID" value="PPA01519.1"/>
    <property type="gene ID" value="WBGene00091073"/>
</dbReference>
<feature type="compositionally biased region" description="Low complexity" evidence="12">
    <location>
        <begin position="1171"/>
        <end position="1184"/>
    </location>
</feature>
<dbReference type="GO" id="GO:0003712">
    <property type="term" value="F:transcription coregulator activity"/>
    <property type="evidence" value="ECO:0000318"/>
    <property type="project" value="GO_Central"/>
</dbReference>
<evidence type="ECO:0000256" key="3">
    <source>
        <dbReference type="ARBA" id="ARBA00013184"/>
    </source>
</evidence>
<dbReference type="InterPro" id="IPR050603">
    <property type="entry name" value="MYST_HAT"/>
</dbReference>
<feature type="compositionally biased region" description="Low complexity" evidence="12">
    <location>
        <begin position="1266"/>
        <end position="1283"/>
    </location>
</feature>
<dbReference type="GO" id="GO:0003682">
    <property type="term" value="F:chromatin binding"/>
    <property type="evidence" value="ECO:0000318"/>
    <property type="project" value="GO_Central"/>
</dbReference>
<keyword evidence="5" id="KW-0479">Metal-binding</keyword>
<feature type="compositionally biased region" description="Low complexity" evidence="12">
    <location>
        <begin position="69"/>
        <end position="81"/>
    </location>
</feature>
<comment type="subcellular location">
    <subcellularLocation>
        <location evidence="1">Nucleus</location>
    </subcellularLocation>
</comment>
<evidence type="ECO:0000256" key="8">
    <source>
        <dbReference type="ARBA" id="ARBA00022853"/>
    </source>
</evidence>